<dbReference type="InterPro" id="IPR036390">
    <property type="entry name" value="WH_DNA-bd_sf"/>
</dbReference>
<dbReference type="Pfam" id="PF12802">
    <property type="entry name" value="MarR_2"/>
    <property type="match status" value="1"/>
</dbReference>
<evidence type="ECO:0000313" key="3">
    <source>
        <dbReference type="EMBL" id="MDR7095714.1"/>
    </source>
</evidence>
<evidence type="ECO:0000259" key="2">
    <source>
        <dbReference type="PROSITE" id="PS50995"/>
    </source>
</evidence>
<protein>
    <submittedName>
        <fullName evidence="3">DNA-binding MarR family transcriptional regulator</fullName>
    </submittedName>
</protein>
<dbReference type="SMART" id="SM00347">
    <property type="entry name" value="HTH_MARR"/>
    <property type="match status" value="1"/>
</dbReference>
<dbReference type="InterPro" id="IPR000835">
    <property type="entry name" value="HTH_MarR-typ"/>
</dbReference>
<dbReference type="PANTHER" id="PTHR33164:SF43">
    <property type="entry name" value="HTH-TYPE TRANSCRIPTIONAL REPRESSOR YETL"/>
    <property type="match status" value="1"/>
</dbReference>
<dbReference type="InterPro" id="IPR036388">
    <property type="entry name" value="WH-like_DNA-bd_sf"/>
</dbReference>
<dbReference type="Proteomes" id="UP001265550">
    <property type="component" value="Unassembled WGS sequence"/>
</dbReference>
<keyword evidence="3" id="KW-0238">DNA-binding</keyword>
<dbReference type="SUPFAM" id="SSF46785">
    <property type="entry name" value="Winged helix' DNA-binding domain"/>
    <property type="match status" value="1"/>
</dbReference>
<evidence type="ECO:0000313" key="4">
    <source>
        <dbReference type="Proteomes" id="UP001265550"/>
    </source>
</evidence>
<dbReference type="EMBL" id="JAVDWE010000010">
    <property type="protein sequence ID" value="MDR7095714.1"/>
    <property type="molecule type" value="Genomic_DNA"/>
</dbReference>
<organism evidence="3 4">
    <name type="scientific">Hydrogenophaga laconesensis</name>
    <dbReference type="NCBI Taxonomy" id="1805971"/>
    <lineage>
        <taxon>Bacteria</taxon>
        <taxon>Pseudomonadati</taxon>
        <taxon>Pseudomonadota</taxon>
        <taxon>Betaproteobacteria</taxon>
        <taxon>Burkholderiales</taxon>
        <taxon>Comamonadaceae</taxon>
        <taxon>Hydrogenophaga</taxon>
    </lineage>
</organism>
<sequence>MTRQANTEVLDRLHALMHGLRRHLQDAVRLEGEGLGPMEIRCLSYFMHHDGATQSDLVQHAARDKAQIARIVKGLHERGLLQSRPDPDDGRSQRVSVTAEGQALQRKMQQHRVRFEKTMTAGLGASERATLLALLDRLQDNVAEDA</sequence>
<proteinExistence type="predicted"/>
<feature type="domain" description="HTH marR-type" evidence="2">
    <location>
        <begin position="6"/>
        <end position="140"/>
    </location>
</feature>
<dbReference type="GO" id="GO:0003677">
    <property type="term" value="F:DNA binding"/>
    <property type="evidence" value="ECO:0007669"/>
    <property type="project" value="UniProtKB-KW"/>
</dbReference>
<dbReference type="PROSITE" id="PS50995">
    <property type="entry name" value="HTH_MARR_2"/>
    <property type="match status" value="1"/>
</dbReference>
<dbReference type="PRINTS" id="PR00598">
    <property type="entry name" value="HTHMARR"/>
</dbReference>
<dbReference type="Gene3D" id="1.10.10.10">
    <property type="entry name" value="Winged helix-like DNA-binding domain superfamily/Winged helix DNA-binding domain"/>
    <property type="match status" value="1"/>
</dbReference>
<dbReference type="InterPro" id="IPR039422">
    <property type="entry name" value="MarR/SlyA-like"/>
</dbReference>
<dbReference type="RefSeq" id="WP_204732109.1">
    <property type="nucleotide sequence ID" value="NZ_JAVDWE010000010.1"/>
</dbReference>
<feature type="region of interest" description="Disordered" evidence="1">
    <location>
        <begin position="79"/>
        <end position="107"/>
    </location>
</feature>
<name>A0ABU1VE15_9BURK</name>
<gene>
    <name evidence="3" type="ORF">J2X09_003466</name>
</gene>
<dbReference type="PANTHER" id="PTHR33164">
    <property type="entry name" value="TRANSCRIPTIONAL REGULATOR, MARR FAMILY"/>
    <property type="match status" value="1"/>
</dbReference>
<accession>A0ABU1VE15</accession>
<comment type="caution">
    <text evidence="3">The sequence shown here is derived from an EMBL/GenBank/DDBJ whole genome shotgun (WGS) entry which is preliminary data.</text>
</comment>
<feature type="compositionally biased region" description="Basic and acidic residues" evidence="1">
    <location>
        <begin position="79"/>
        <end position="92"/>
    </location>
</feature>
<reference evidence="3 4" key="1">
    <citation type="submission" date="2023-07" db="EMBL/GenBank/DDBJ databases">
        <title>Sorghum-associated microbial communities from plants grown in Nebraska, USA.</title>
        <authorList>
            <person name="Schachtman D."/>
        </authorList>
    </citation>
    <scope>NUCLEOTIDE SEQUENCE [LARGE SCALE GENOMIC DNA]</scope>
    <source>
        <strain evidence="3 4">BE240</strain>
    </source>
</reference>
<evidence type="ECO:0000256" key="1">
    <source>
        <dbReference type="SAM" id="MobiDB-lite"/>
    </source>
</evidence>
<keyword evidence="4" id="KW-1185">Reference proteome</keyword>